<dbReference type="SUPFAM" id="SSF54534">
    <property type="entry name" value="FKBP-like"/>
    <property type="match status" value="2"/>
</dbReference>
<dbReference type="Gene3D" id="3.30.70.3400">
    <property type="match status" value="1"/>
</dbReference>
<dbReference type="GO" id="GO:0005886">
    <property type="term" value="C:plasma membrane"/>
    <property type="evidence" value="ECO:0007669"/>
    <property type="project" value="UniProtKB-SubCell"/>
</dbReference>
<dbReference type="Gene3D" id="3.10.50.40">
    <property type="match status" value="2"/>
</dbReference>
<dbReference type="InterPro" id="IPR000297">
    <property type="entry name" value="PPIase_PpiC"/>
</dbReference>
<dbReference type="GO" id="GO:0043952">
    <property type="term" value="P:protein transport by the Sec complex"/>
    <property type="evidence" value="ECO:0007669"/>
    <property type="project" value="UniProtKB-UniRule"/>
</dbReference>
<dbReference type="Gene3D" id="1.20.1640.10">
    <property type="entry name" value="Multidrug efflux transporter AcrB transmembrane domain"/>
    <property type="match status" value="1"/>
</dbReference>
<keyword evidence="6 9" id="KW-1133">Transmembrane helix</keyword>
<evidence type="ECO:0000313" key="13">
    <source>
        <dbReference type="Proteomes" id="UP000176877"/>
    </source>
</evidence>
<dbReference type="Pfam" id="PF07549">
    <property type="entry name" value="Sec_GG"/>
    <property type="match status" value="1"/>
</dbReference>
<evidence type="ECO:0000256" key="4">
    <source>
        <dbReference type="ARBA" id="ARBA00022692"/>
    </source>
</evidence>
<evidence type="ECO:0000256" key="2">
    <source>
        <dbReference type="ARBA" id="ARBA00022448"/>
    </source>
</evidence>
<evidence type="ECO:0000256" key="7">
    <source>
        <dbReference type="ARBA" id="ARBA00023010"/>
    </source>
</evidence>
<feature type="transmembrane region" description="Helical" evidence="9">
    <location>
        <begin position="520"/>
        <end position="538"/>
    </location>
</feature>
<dbReference type="Pfam" id="PF22599">
    <property type="entry name" value="SecDF_P1_head"/>
    <property type="match status" value="1"/>
</dbReference>
<dbReference type="PROSITE" id="PS50198">
    <property type="entry name" value="PPIC_PPIASE_2"/>
    <property type="match status" value="2"/>
</dbReference>
<feature type="transmembrane region" description="Helical" evidence="9">
    <location>
        <begin position="661"/>
        <end position="679"/>
    </location>
</feature>
<dbReference type="InterPro" id="IPR046357">
    <property type="entry name" value="PPIase_dom_sf"/>
</dbReference>
<gene>
    <name evidence="9" type="primary">secD</name>
    <name evidence="12" type="ORF">A3D45_02030</name>
</gene>
<evidence type="ECO:0000313" key="12">
    <source>
        <dbReference type="EMBL" id="OGF22716.1"/>
    </source>
</evidence>
<comment type="caution">
    <text evidence="12">The sequence shown here is derived from an EMBL/GenBank/DDBJ whole genome shotgun (WGS) entry which is preliminary data.</text>
</comment>
<feature type="domain" description="PpiC" evidence="11">
    <location>
        <begin position="150"/>
        <end position="251"/>
    </location>
</feature>
<comment type="caution">
    <text evidence="9">Lacks conserved residue(s) required for the propagation of feature annotation.</text>
</comment>
<comment type="function">
    <text evidence="9">Part of the Sec protein translocase complex. Interacts with the SecYEG preprotein conducting channel. SecDF uses the proton motive force (PMF) to complete protein translocation after the ATP-dependent function of SecA.</text>
</comment>
<keyword evidence="4 9" id="KW-0812">Transmembrane</keyword>
<evidence type="ECO:0000256" key="6">
    <source>
        <dbReference type="ARBA" id="ARBA00022989"/>
    </source>
</evidence>
<dbReference type="InterPro" id="IPR048634">
    <property type="entry name" value="SecD_SecF_C"/>
</dbReference>
<keyword evidence="3 9" id="KW-1003">Cell membrane</keyword>
<feature type="transmembrane region" description="Helical" evidence="9">
    <location>
        <begin position="608"/>
        <end position="630"/>
    </location>
</feature>
<evidence type="ECO:0000256" key="9">
    <source>
        <dbReference type="HAMAP-Rule" id="MF_01463"/>
    </source>
</evidence>
<dbReference type="GO" id="GO:0065002">
    <property type="term" value="P:intracellular protein transmembrane transport"/>
    <property type="evidence" value="ECO:0007669"/>
    <property type="project" value="UniProtKB-UniRule"/>
</dbReference>
<keyword evidence="2 9" id="KW-0813">Transport</keyword>
<evidence type="ECO:0000256" key="5">
    <source>
        <dbReference type="ARBA" id="ARBA00022927"/>
    </source>
</evidence>
<feature type="transmembrane region" description="Helical" evidence="9">
    <location>
        <begin position="685"/>
        <end position="705"/>
    </location>
</feature>
<name>A0A1F5S7X4_9BACT</name>
<dbReference type="Proteomes" id="UP000176877">
    <property type="component" value="Unassembled WGS sequence"/>
</dbReference>
<dbReference type="InterPro" id="IPR022646">
    <property type="entry name" value="SecD/SecF_CS"/>
</dbReference>
<feature type="domain" description="PpiC" evidence="11">
    <location>
        <begin position="264"/>
        <end position="368"/>
    </location>
</feature>
<feature type="transmembrane region" description="Helical" evidence="9">
    <location>
        <begin position="544"/>
        <end position="576"/>
    </location>
</feature>
<dbReference type="Pfam" id="PF02355">
    <property type="entry name" value="SecD_SecF_C"/>
    <property type="match status" value="1"/>
</dbReference>
<dbReference type="Pfam" id="PF13616">
    <property type="entry name" value="Rotamase_3"/>
    <property type="match status" value="1"/>
</dbReference>
<dbReference type="PANTHER" id="PTHR30081">
    <property type="entry name" value="PROTEIN-EXPORT MEMBRANE PROTEIN SEC"/>
    <property type="match status" value="1"/>
</dbReference>
<protein>
    <recommendedName>
        <fullName evidence="9">Protein translocase subunit SecD</fullName>
    </recommendedName>
</protein>
<dbReference type="InterPro" id="IPR005791">
    <property type="entry name" value="SecD"/>
</dbReference>
<dbReference type="SUPFAM" id="SSF82866">
    <property type="entry name" value="Multidrug efflux transporter AcrB transmembrane domain"/>
    <property type="match status" value="2"/>
</dbReference>
<dbReference type="Pfam" id="PF21760">
    <property type="entry name" value="SecD_1st"/>
    <property type="match status" value="1"/>
</dbReference>
<dbReference type="InterPro" id="IPR022813">
    <property type="entry name" value="SecD/SecF_arch_bac"/>
</dbReference>
<keyword evidence="10" id="KW-0413">Isomerase</keyword>
<dbReference type="Gene3D" id="3.30.1360.200">
    <property type="match status" value="1"/>
</dbReference>
<reference evidence="12 13" key="1">
    <citation type="journal article" date="2016" name="Nat. Commun.">
        <title>Thousands of microbial genomes shed light on interconnected biogeochemical processes in an aquifer system.</title>
        <authorList>
            <person name="Anantharaman K."/>
            <person name="Brown C.T."/>
            <person name="Hug L.A."/>
            <person name="Sharon I."/>
            <person name="Castelle C.J."/>
            <person name="Probst A.J."/>
            <person name="Thomas B.C."/>
            <person name="Singh A."/>
            <person name="Wilkins M.J."/>
            <person name="Karaoz U."/>
            <person name="Brodie E.L."/>
            <person name="Williams K.H."/>
            <person name="Hubbard S.S."/>
            <person name="Banfield J.F."/>
        </authorList>
    </citation>
    <scope>NUCLEOTIDE SEQUENCE [LARGE SCALE GENOMIC DNA]</scope>
</reference>
<comment type="subcellular location">
    <subcellularLocation>
        <location evidence="1 9">Cell membrane</location>
        <topology evidence="1 9">Multi-pass membrane protein</topology>
    </subcellularLocation>
</comment>
<keyword evidence="10" id="KW-0697">Rotamase</keyword>
<dbReference type="Pfam" id="PF00639">
    <property type="entry name" value="Rotamase"/>
    <property type="match status" value="1"/>
</dbReference>
<accession>A0A1F5S7X4</accession>
<dbReference type="InterPro" id="IPR054384">
    <property type="entry name" value="SecDF_P1_head"/>
</dbReference>
<dbReference type="PANTHER" id="PTHR30081:SF1">
    <property type="entry name" value="PROTEIN TRANSLOCASE SUBUNIT SECD"/>
    <property type="match status" value="1"/>
</dbReference>
<feature type="transmembrane region" description="Helical" evidence="9">
    <location>
        <begin position="583"/>
        <end position="602"/>
    </location>
</feature>
<evidence type="ECO:0000256" key="8">
    <source>
        <dbReference type="ARBA" id="ARBA00023136"/>
    </source>
</evidence>
<dbReference type="GO" id="GO:0003755">
    <property type="term" value="F:peptidyl-prolyl cis-trans isomerase activity"/>
    <property type="evidence" value="ECO:0007669"/>
    <property type="project" value="UniProtKB-KW"/>
</dbReference>
<feature type="transmembrane region" description="Helical" evidence="9">
    <location>
        <begin position="18"/>
        <end position="41"/>
    </location>
</feature>
<evidence type="ECO:0000256" key="10">
    <source>
        <dbReference type="PROSITE-ProRule" id="PRU00278"/>
    </source>
</evidence>
<organism evidence="12 13">
    <name type="scientific">Candidatus Falkowbacteria bacterium RIFCSPHIGHO2_02_FULL_42_9</name>
    <dbReference type="NCBI Taxonomy" id="1797986"/>
    <lineage>
        <taxon>Bacteria</taxon>
        <taxon>Candidatus Falkowiibacteriota</taxon>
    </lineage>
</organism>
<evidence type="ECO:0000259" key="11">
    <source>
        <dbReference type="PROSITE" id="PS50198"/>
    </source>
</evidence>
<evidence type="ECO:0000256" key="3">
    <source>
        <dbReference type="ARBA" id="ARBA00022475"/>
    </source>
</evidence>
<evidence type="ECO:0000256" key="1">
    <source>
        <dbReference type="ARBA" id="ARBA00004651"/>
    </source>
</evidence>
<dbReference type="GO" id="GO:0015450">
    <property type="term" value="F:protein-transporting ATPase activity"/>
    <property type="evidence" value="ECO:0007669"/>
    <property type="project" value="InterPro"/>
</dbReference>
<dbReference type="GO" id="GO:0006605">
    <property type="term" value="P:protein targeting"/>
    <property type="evidence" value="ECO:0007669"/>
    <property type="project" value="UniProtKB-UniRule"/>
</dbReference>
<keyword evidence="5 9" id="KW-0653">Protein transport</keyword>
<sequence>MSDNILQKLFKPTSRGKVWWVFVGIIILTLVASIIDFSGYYNRAVDKFKAPFPKVKETPFRLGLDLQGGTQLTYQADVSAVSSADRGNAVEGVRDVIERRINVFGVSEPNVQINRTSGGDYRIIVELAGIKDIKQAIKNIGETPLLEFKEQNKEVRKMTTEETKQLNDYNKAAETRATEVLGKVISGGDFKALVSAYSEDAKTKDNGGGLGWITEKDNPEIYNLAKNIVVNKTSADLGRVSGGFEIIKVEGKRDKINPFNNEAEKEVRASHLLICFTGNTDCESGFTKEEALAKITKLKLEAAPANFKDLVKQNSTEPGARDSAGDLGWFSLGAMVKPFEEAVFKQAVGTISDPVETDFGWHLIYKQEEKKLAEFNLSHIFIKLKTEEDIIGKQSEWKNTELTGKNLKTAAVEFNPNDGSPEVSLVFDDEGAKMFEAITGRNVGQPVAIYLDGYAISVPNVNEKITGGKAVISGKFNITEAKLLAQRLNAGALPVPINLVNQQTVGPTLGQKSVADSMKAGLIAFAIVALFMILFYRLPGLMAVFALLVYSLLVFALFKIGFSMAALVLVSIFLIIGITVNGWFILLAFLSYIILYFIGGLAPVTLTLAGLAGAIVSVGMAVDANILIFARLREEILAGKPLSVALNEAFKRAWPSIRDSNFNTLITCLILIMFTTSAVKGFAVTLGLGVIISMFTAIFITRNFLSLIPSSWLEKRPGLITSVKTGENK</sequence>
<keyword evidence="8 9" id="KW-0472">Membrane</keyword>
<dbReference type="EMBL" id="MFFT01000039">
    <property type="protein sequence ID" value="OGF22716.1"/>
    <property type="molecule type" value="Genomic_DNA"/>
</dbReference>
<comment type="similarity">
    <text evidence="9">Belongs to the SecD/SecF family. SecD subfamily.</text>
</comment>
<dbReference type="AlphaFoldDB" id="A0A1F5S7X4"/>
<dbReference type="HAMAP" id="MF_01463_B">
    <property type="entry name" value="SecD_B"/>
    <property type="match status" value="1"/>
</dbReference>
<keyword evidence="7 9" id="KW-0811">Translocation</keyword>
<proteinExistence type="inferred from homology"/>
<dbReference type="InterPro" id="IPR048631">
    <property type="entry name" value="SecD_1st"/>
</dbReference>
<comment type="subunit">
    <text evidence="9">Forms a complex with SecF. Part of the essential Sec protein translocation apparatus which comprises SecA, SecYEG and auxiliary proteins SecDF. Other proteins may also be involved.</text>
</comment>